<gene>
    <name evidence="1" type="ORF">NTJ_13302</name>
</gene>
<protein>
    <submittedName>
        <fullName evidence="1">Uncharacterized protein</fullName>
    </submittedName>
</protein>
<evidence type="ECO:0000313" key="1">
    <source>
        <dbReference type="EMBL" id="BET00482.1"/>
    </source>
</evidence>
<sequence length="99" mass="11508">MHMHLPHEMFEILLRLKASATSENRTGKSSRLVSKFKLGYMHLASTGRLNLRSTRTLSNSPMLPTCPLQRRKFEKKTPFRRARISFTASKIAEWIQMFA</sequence>
<keyword evidence="2" id="KW-1185">Reference proteome</keyword>
<dbReference type="Proteomes" id="UP001307889">
    <property type="component" value="Chromosome 11"/>
</dbReference>
<evidence type="ECO:0000313" key="2">
    <source>
        <dbReference type="Proteomes" id="UP001307889"/>
    </source>
</evidence>
<organism evidence="1 2">
    <name type="scientific">Nesidiocoris tenuis</name>
    <dbReference type="NCBI Taxonomy" id="355587"/>
    <lineage>
        <taxon>Eukaryota</taxon>
        <taxon>Metazoa</taxon>
        <taxon>Ecdysozoa</taxon>
        <taxon>Arthropoda</taxon>
        <taxon>Hexapoda</taxon>
        <taxon>Insecta</taxon>
        <taxon>Pterygota</taxon>
        <taxon>Neoptera</taxon>
        <taxon>Paraneoptera</taxon>
        <taxon>Hemiptera</taxon>
        <taxon>Heteroptera</taxon>
        <taxon>Panheteroptera</taxon>
        <taxon>Cimicomorpha</taxon>
        <taxon>Miridae</taxon>
        <taxon>Dicyphina</taxon>
        <taxon>Nesidiocoris</taxon>
    </lineage>
</organism>
<dbReference type="EMBL" id="AP028919">
    <property type="protein sequence ID" value="BET00482.1"/>
    <property type="molecule type" value="Genomic_DNA"/>
</dbReference>
<proteinExistence type="predicted"/>
<name>A0ABN7B7X5_9HEMI</name>
<accession>A0ABN7B7X5</accession>
<reference evidence="1 2" key="1">
    <citation type="submission" date="2023-09" db="EMBL/GenBank/DDBJ databases">
        <title>Nesidiocoris tenuis whole genome shotgun sequence.</title>
        <authorList>
            <person name="Shibata T."/>
            <person name="Shimoda M."/>
            <person name="Kobayashi T."/>
            <person name="Uehara T."/>
        </authorList>
    </citation>
    <scope>NUCLEOTIDE SEQUENCE [LARGE SCALE GENOMIC DNA]</scope>
    <source>
        <strain evidence="1 2">Japan</strain>
    </source>
</reference>